<dbReference type="InterPro" id="IPR005821">
    <property type="entry name" value="Ion_trans_dom"/>
</dbReference>
<dbReference type="GO" id="GO:0005248">
    <property type="term" value="F:voltage-gated sodium channel activity"/>
    <property type="evidence" value="ECO:0007669"/>
    <property type="project" value="TreeGrafter"/>
</dbReference>
<comment type="subcellular location">
    <subcellularLocation>
        <location evidence="1">Membrane</location>
        <topology evidence="1">Multi-pass membrane protein</topology>
    </subcellularLocation>
</comment>
<dbReference type="EMBL" id="LGRX02035282">
    <property type="protein sequence ID" value="KAK3235490.1"/>
    <property type="molecule type" value="Genomic_DNA"/>
</dbReference>
<dbReference type="PANTHER" id="PTHR10037">
    <property type="entry name" value="VOLTAGE-GATED CATION CHANNEL CALCIUM AND SODIUM"/>
    <property type="match status" value="1"/>
</dbReference>
<sequence length="190" mass="21264">MVPADRSKRAKRLLTSVVEDKRFEHAVHLVIFANCIVQALYDPLQAADSDWNVVLGKFELSFLAFFTMECILKVCAFGFWGGAGTYLSNPWNKLDFVVIVTGWMAELPWLQTSSVSGIRALRAMRPLKTMEAIGGIRILVLALVASIPLLTDVLLLCSWLIMVYGQLLVTGCEAENRKKNMRRESRGLEA</sequence>
<dbReference type="SUPFAM" id="SSF81324">
    <property type="entry name" value="Voltage-gated potassium channels"/>
    <property type="match status" value="1"/>
</dbReference>
<evidence type="ECO:0000259" key="6">
    <source>
        <dbReference type="Pfam" id="PF00520"/>
    </source>
</evidence>
<dbReference type="Proteomes" id="UP001190700">
    <property type="component" value="Unassembled WGS sequence"/>
</dbReference>
<keyword evidence="2 5" id="KW-0812">Transmembrane</keyword>
<keyword evidence="4 5" id="KW-0472">Membrane</keyword>
<accession>A0AAE0BGM7</accession>
<feature type="transmembrane region" description="Helical" evidence="5">
    <location>
        <begin position="61"/>
        <end position="83"/>
    </location>
</feature>
<organism evidence="7 8">
    <name type="scientific">Cymbomonas tetramitiformis</name>
    <dbReference type="NCBI Taxonomy" id="36881"/>
    <lineage>
        <taxon>Eukaryota</taxon>
        <taxon>Viridiplantae</taxon>
        <taxon>Chlorophyta</taxon>
        <taxon>Pyramimonadophyceae</taxon>
        <taxon>Pyramimonadales</taxon>
        <taxon>Pyramimonadaceae</taxon>
        <taxon>Cymbomonas</taxon>
    </lineage>
</organism>
<dbReference type="GO" id="GO:0001518">
    <property type="term" value="C:voltage-gated sodium channel complex"/>
    <property type="evidence" value="ECO:0007669"/>
    <property type="project" value="TreeGrafter"/>
</dbReference>
<evidence type="ECO:0000256" key="3">
    <source>
        <dbReference type="ARBA" id="ARBA00022989"/>
    </source>
</evidence>
<dbReference type="GO" id="GO:0008332">
    <property type="term" value="F:low voltage-gated calcium channel activity"/>
    <property type="evidence" value="ECO:0007669"/>
    <property type="project" value="TreeGrafter"/>
</dbReference>
<keyword evidence="8" id="KW-1185">Reference proteome</keyword>
<evidence type="ECO:0000256" key="2">
    <source>
        <dbReference type="ARBA" id="ARBA00022692"/>
    </source>
</evidence>
<dbReference type="InterPro" id="IPR043203">
    <property type="entry name" value="VGCC_Ca_Na"/>
</dbReference>
<dbReference type="AlphaFoldDB" id="A0AAE0BGM7"/>
<feature type="domain" description="Ion transport" evidence="6">
    <location>
        <begin position="22"/>
        <end position="169"/>
    </location>
</feature>
<evidence type="ECO:0000256" key="4">
    <source>
        <dbReference type="ARBA" id="ARBA00023136"/>
    </source>
</evidence>
<dbReference type="Pfam" id="PF00520">
    <property type="entry name" value="Ion_trans"/>
    <property type="match status" value="1"/>
</dbReference>
<dbReference type="PANTHER" id="PTHR10037:SF230">
    <property type="entry name" value="CA[2+]-CHANNEL PROTEIN ALPHA[[1]] SUBUNIT T, ISOFORM F"/>
    <property type="match status" value="1"/>
</dbReference>
<protein>
    <recommendedName>
        <fullName evidence="6">Ion transport domain-containing protein</fullName>
    </recommendedName>
</protein>
<name>A0AAE0BGM7_9CHLO</name>
<dbReference type="InterPro" id="IPR027359">
    <property type="entry name" value="Volt_channel_dom_sf"/>
</dbReference>
<dbReference type="GO" id="GO:0086010">
    <property type="term" value="P:membrane depolarization during action potential"/>
    <property type="evidence" value="ECO:0007669"/>
    <property type="project" value="TreeGrafter"/>
</dbReference>
<gene>
    <name evidence="7" type="ORF">CYMTET_54312</name>
</gene>
<keyword evidence="3 5" id="KW-1133">Transmembrane helix</keyword>
<evidence type="ECO:0000313" key="8">
    <source>
        <dbReference type="Proteomes" id="UP001190700"/>
    </source>
</evidence>
<reference evidence="7 8" key="1">
    <citation type="journal article" date="2015" name="Genome Biol. Evol.">
        <title>Comparative Genomics of a Bacterivorous Green Alga Reveals Evolutionary Causalities and Consequences of Phago-Mixotrophic Mode of Nutrition.</title>
        <authorList>
            <person name="Burns J.A."/>
            <person name="Paasch A."/>
            <person name="Narechania A."/>
            <person name="Kim E."/>
        </authorList>
    </citation>
    <scope>NUCLEOTIDE SEQUENCE [LARGE SCALE GENOMIC DNA]</scope>
    <source>
        <strain evidence="7 8">PLY_AMNH</strain>
    </source>
</reference>
<evidence type="ECO:0000313" key="7">
    <source>
        <dbReference type="EMBL" id="KAK3235490.1"/>
    </source>
</evidence>
<proteinExistence type="predicted"/>
<evidence type="ECO:0000256" key="1">
    <source>
        <dbReference type="ARBA" id="ARBA00004141"/>
    </source>
</evidence>
<comment type="caution">
    <text evidence="7">The sequence shown here is derived from an EMBL/GenBank/DDBJ whole genome shotgun (WGS) entry which is preliminary data.</text>
</comment>
<dbReference type="GO" id="GO:0070509">
    <property type="term" value="P:calcium ion import"/>
    <property type="evidence" value="ECO:0007669"/>
    <property type="project" value="TreeGrafter"/>
</dbReference>
<evidence type="ECO:0000256" key="5">
    <source>
        <dbReference type="SAM" id="Phobius"/>
    </source>
</evidence>
<dbReference type="Gene3D" id="1.20.120.350">
    <property type="entry name" value="Voltage-gated potassium channels. Chain C"/>
    <property type="match status" value="1"/>
</dbReference>